<dbReference type="PROSITE" id="PS51755">
    <property type="entry name" value="OMPR_PHOB"/>
    <property type="match status" value="1"/>
</dbReference>
<keyword evidence="3" id="KW-0805">Transcription regulation</keyword>
<feature type="DNA-binding region" description="OmpR/PhoB-type" evidence="6">
    <location>
        <begin position="1"/>
        <end position="100"/>
    </location>
</feature>
<dbReference type="GO" id="GO:0006355">
    <property type="term" value="P:regulation of DNA-templated transcription"/>
    <property type="evidence" value="ECO:0007669"/>
    <property type="project" value="InterPro"/>
</dbReference>
<dbReference type="SMART" id="SM00862">
    <property type="entry name" value="Trans_reg_C"/>
    <property type="match status" value="1"/>
</dbReference>
<keyword evidence="4 6" id="KW-0238">DNA-binding</keyword>
<dbReference type="InterPro" id="IPR051677">
    <property type="entry name" value="AfsR-DnrI-RedD_regulator"/>
</dbReference>
<dbReference type="Pfam" id="PF00486">
    <property type="entry name" value="Trans_reg_C"/>
    <property type="match status" value="1"/>
</dbReference>
<proteinExistence type="inferred from homology"/>
<evidence type="ECO:0000256" key="1">
    <source>
        <dbReference type="ARBA" id="ARBA00005820"/>
    </source>
</evidence>
<dbReference type="InterPro" id="IPR036388">
    <property type="entry name" value="WH-like_DNA-bd_sf"/>
</dbReference>
<evidence type="ECO:0000256" key="2">
    <source>
        <dbReference type="ARBA" id="ARBA00023012"/>
    </source>
</evidence>
<dbReference type="Gene3D" id="1.10.10.10">
    <property type="entry name" value="Winged helix-like DNA-binding domain superfamily/Winged helix DNA-binding domain"/>
    <property type="match status" value="1"/>
</dbReference>
<dbReference type="Gene3D" id="1.25.40.10">
    <property type="entry name" value="Tetratricopeptide repeat domain"/>
    <property type="match status" value="1"/>
</dbReference>
<dbReference type="InterPro" id="IPR016032">
    <property type="entry name" value="Sig_transdc_resp-reg_C-effctor"/>
</dbReference>
<comment type="similarity">
    <text evidence="1">Belongs to the AfsR/DnrI/RedD regulatory family.</text>
</comment>
<protein>
    <recommendedName>
        <fullName evidence="7">OmpR/PhoB-type domain-containing protein</fullName>
    </recommendedName>
</protein>
<evidence type="ECO:0000256" key="5">
    <source>
        <dbReference type="ARBA" id="ARBA00023163"/>
    </source>
</evidence>
<dbReference type="AlphaFoldDB" id="A0A101SZ46"/>
<dbReference type="InterPro" id="IPR005158">
    <property type="entry name" value="BTAD"/>
</dbReference>
<dbReference type="EMBL" id="LMWX01000034">
    <property type="protein sequence ID" value="KUN82820.1"/>
    <property type="molecule type" value="Genomic_DNA"/>
</dbReference>
<evidence type="ECO:0000259" key="7">
    <source>
        <dbReference type="PROSITE" id="PS51755"/>
    </source>
</evidence>
<sequence length="267" mass="29433">MDVKILGSFEATENGIALPPTAGKPRQVLALLALQAGQVVPVSTLMEELWGTEPPRSAQTTLQTYILQLRKRLAAALPANGPRSAKDVLATRYAGYLLDITPEEVDVHAFERLTAAGRRALGLGDRETASRLLRAALAVWRGRALVDVHTGMRLSVEVTRLEESRLMAVEARIEADLALGRHHALLSELAVLTARHPMHENMCAQYMVALYRSGQQWRALEAFTTLRSCLVEELGVTPSPKLQELQRSILVSDPELDRFTVRGDLMV</sequence>
<dbReference type="SUPFAM" id="SSF48452">
    <property type="entry name" value="TPR-like"/>
    <property type="match status" value="1"/>
</dbReference>
<dbReference type="SMART" id="SM01043">
    <property type="entry name" value="BTAD"/>
    <property type="match status" value="1"/>
</dbReference>
<name>A0A101SZ46_9ACTN</name>
<feature type="domain" description="OmpR/PhoB-type" evidence="7">
    <location>
        <begin position="1"/>
        <end position="100"/>
    </location>
</feature>
<dbReference type="CDD" id="cd15831">
    <property type="entry name" value="BTAD"/>
    <property type="match status" value="1"/>
</dbReference>
<dbReference type="InterPro" id="IPR011990">
    <property type="entry name" value="TPR-like_helical_dom_sf"/>
</dbReference>
<comment type="caution">
    <text evidence="8">The sequence shown here is derived from an EMBL/GenBank/DDBJ whole genome shotgun (WGS) entry which is preliminary data.</text>
</comment>
<dbReference type="Proteomes" id="UP000053024">
    <property type="component" value="Unassembled WGS sequence"/>
</dbReference>
<dbReference type="InterPro" id="IPR001867">
    <property type="entry name" value="OmpR/PhoB-type_DNA-bd"/>
</dbReference>
<evidence type="ECO:0000313" key="8">
    <source>
        <dbReference type="EMBL" id="KUN82820.1"/>
    </source>
</evidence>
<evidence type="ECO:0000313" key="9">
    <source>
        <dbReference type="Proteomes" id="UP000053024"/>
    </source>
</evidence>
<evidence type="ECO:0000256" key="6">
    <source>
        <dbReference type="PROSITE-ProRule" id="PRU01091"/>
    </source>
</evidence>
<gene>
    <name evidence="8" type="ORF">AQJ66_21090</name>
</gene>
<dbReference type="GO" id="GO:0003677">
    <property type="term" value="F:DNA binding"/>
    <property type="evidence" value="ECO:0007669"/>
    <property type="project" value="UniProtKB-UniRule"/>
</dbReference>
<dbReference type="OrthoDB" id="4336084at2"/>
<dbReference type="Pfam" id="PF03704">
    <property type="entry name" value="BTAD"/>
    <property type="match status" value="1"/>
</dbReference>
<dbReference type="SUPFAM" id="SSF46894">
    <property type="entry name" value="C-terminal effector domain of the bipartite response regulators"/>
    <property type="match status" value="1"/>
</dbReference>
<dbReference type="STRING" id="285568.AQJ66_21090"/>
<organism evidence="8 9">
    <name type="scientific">Streptomyces bungoensis</name>
    <dbReference type="NCBI Taxonomy" id="285568"/>
    <lineage>
        <taxon>Bacteria</taxon>
        <taxon>Bacillati</taxon>
        <taxon>Actinomycetota</taxon>
        <taxon>Actinomycetes</taxon>
        <taxon>Kitasatosporales</taxon>
        <taxon>Streptomycetaceae</taxon>
        <taxon>Streptomyces</taxon>
    </lineage>
</organism>
<keyword evidence="9" id="KW-1185">Reference proteome</keyword>
<dbReference type="PANTHER" id="PTHR35807">
    <property type="entry name" value="TRANSCRIPTIONAL REGULATOR REDD-RELATED"/>
    <property type="match status" value="1"/>
</dbReference>
<dbReference type="GO" id="GO:0000160">
    <property type="term" value="P:phosphorelay signal transduction system"/>
    <property type="evidence" value="ECO:0007669"/>
    <property type="project" value="UniProtKB-KW"/>
</dbReference>
<accession>A0A101SZ46</accession>
<dbReference type="PANTHER" id="PTHR35807:SF1">
    <property type="entry name" value="TRANSCRIPTIONAL REGULATOR REDD"/>
    <property type="match status" value="1"/>
</dbReference>
<keyword evidence="5" id="KW-0804">Transcription</keyword>
<dbReference type="RefSeq" id="WP_061924746.1">
    <property type="nucleotide sequence ID" value="NZ_JBEYBH010000032.1"/>
</dbReference>
<reference evidence="8 9" key="1">
    <citation type="submission" date="2015-10" db="EMBL/GenBank/DDBJ databases">
        <title>Draft genome sequence of Streptomyces bungoensis DSM 41781, type strain for the species Streptomyces bungoensis.</title>
        <authorList>
            <person name="Ruckert C."/>
            <person name="Winkler A."/>
            <person name="Kalinowski J."/>
            <person name="Kampfer P."/>
            <person name="Glaeser S."/>
        </authorList>
    </citation>
    <scope>NUCLEOTIDE SEQUENCE [LARGE SCALE GENOMIC DNA]</scope>
    <source>
        <strain evidence="8 9">DSM 41781</strain>
    </source>
</reference>
<evidence type="ECO:0000256" key="4">
    <source>
        <dbReference type="ARBA" id="ARBA00023125"/>
    </source>
</evidence>
<keyword evidence="2" id="KW-0902">Two-component regulatory system</keyword>
<evidence type="ECO:0000256" key="3">
    <source>
        <dbReference type="ARBA" id="ARBA00023015"/>
    </source>
</evidence>